<organism evidence="3 4">
    <name type="scientific">Natronoarchaeum philippinense</name>
    <dbReference type="NCBI Taxonomy" id="558529"/>
    <lineage>
        <taxon>Archaea</taxon>
        <taxon>Methanobacteriati</taxon>
        <taxon>Methanobacteriota</taxon>
        <taxon>Stenosarchaea group</taxon>
        <taxon>Halobacteria</taxon>
        <taxon>Halobacteriales</taxon>
        <taxon>Natronoarchaeaceae</taxon>
    </lineage>
</organism>
<dbReference type="Gene3D" id="2.60.40.10">
    <property type="entry name" value="Immunoglobulins"/>
    <property type="match status" value="1"/>
</dbReference>
<evidence type="ECO:0000313" key="4">
    <source>
        <dbReference type="Proteomes" id="UP000219453"/>
    </source>
</evidence>
<keyword evidence="4" id="KW-1185">Reference proteome</keyword>
<dbReference type="EMBL" id="OBEJ01000002">
    <property type="protein sequence ID" value="SNZ12619.1"/>
    <property type="molecule type" value="Genomic_DNA"/>
</dbReference>
<dbReference type="RefSeq" id="WP_097008765.1">
    <property type="nucleotide sequence ID" value="NZ_OBEJ01000002.1"/>
</dbReference>
<accession>A0A285NT49</accession>
<evidence type="ECO:0000256" key="1">
    <source>
        <dbReference type="SAM" id="MobiDB-lite"/>
    </source>
</evidence>
<dbReference type="PANTHER" id="PTHR35902:SF3">
    <property type="entry name" value="NPCBM-ASSOCIATED, NEW3 DOMAIN OF ALPHA-GALACTOSIDASE"/>
    <property type="match status" value="1"/>
</dbReference>
<name>A0A285NT49_NATPI</name>
<feature type="compositionally biased region" description="Acidic residues" evidence="1">
    <location>
        <begin position="67"/>
        <end position="80"/>
    </location>
</feature>
<feature type="compositionally biased region" description="Gly residues" evidence="1">
    <location>
        <begin position="114"/>
        <end position="125"/>
    </location>
</feature>
<feature type="region of interest" description="Disordered" evidence="1">
    <location>
        <begin position="256"/>
        <end position="279"/>
    </location>
</feature>
<sequence length="427" mass="43308">MTPQAADPARRRRRTLVVRLLVAAVLLAAVVGASIGVPALQSDDENDTTDAGNDTADEESDEHAADENDTADDEQAEEPPADAGTAETTPENEAGTPPSGADVPGGTPQPNGTVPGGAGGAGAGEVGVPPGQPPEGTAPTPGANGAVTGPPTLAGLDENITVAVASDESVRASTSTTVEFEVTNEDDDDELTDVVVTLAATGGAVGFGSFADPQRTQSVYIEELDPDETESFEVDVLADAVEPGTYPLFASVQYTVDEDGDDDDDGNDEDDPVVNSGPAAIGLPVTDALAFEVTPVDGSVPVDETAVYRVQITNEGETNATDVVAGLTVGTPLSSESPTAYVGDLAPGDSETVRFGLESSSDAIETTTGATLTITYEAGDGDRSSAEPVSVPVSVVEDEGADVDTTVPFAVAAAVVVIAAIWWLRRR</sequence>
<evidence type="ECO:0000256" key="2">
    <source>
        <dbReference type="SAM" id="Phobius"/>
    </source>
</evidence>
<evidence type="ECO:0000313" key="3">
    <source>
        <dbReference type="EMBL" id="SNZ12619.1"/>
    </source>
</evidence>
<feature type="region of interest" description="Disordered" evidence="1">
    <location>
        <begin position="39"/>
        <end position="155"/>
    </location>
</feature>
<dbReference type="PANTHER" id="PTHR35902">
    <property type="entry name" value="S-LAYER DOMAIN-LIKE PROTEIN-RELATED"/>
    <property type="match status" value="1"/>
</dbReference>
<dbReference type="Proteomes" id="UP000219453">
    <property type="component" value="Unassembled WGS sequence"/>
</dbReference>
<keyword evidence="2" id="KW-0472">Membrane</keyword>
<feature type="compositionally biased region" description="Acidic residues" evidence="1">
    <location>
        <begin position="256"/>
        <end position="272"/>
    </location>
</feature>
<keyword evidence="2" id="KW-0812">Transmembrane</keyword>
<gene>
    <name evidence="3" type="ORF">SAMN06269185_1836</name>
</gene>
<protein>
    <submittedName>
        <fullName evidence="3">Uncharacterized protein</fullName>
    </submittedName>
</protein>
<keyword evidence="2" id="KW-1133">Transmembrane helix</keyword>
<feature type="compositionally biased region" description="Low complexity" evidence="1">
    <location>
        <begin position="126"/>
        <end position="137"/>
    </location>
</feature>
<dbReference type="OrthoDB" id="170531at2157"/>
<reference evidence="3 4" key="1">
    <citation type="submission" date="2017-09" db="EMBL/GenBank/DDBJ databases">
        <authorList>
            <person name="Ehlers B."/>
            <person name="Leendertz F.H."/>
        </authorList>
    </citation>
    <scope>NUCLEOTIDE SEQUENCE [LARGE SCALE GENOMIC DNA]</scope>
    <source>
        <strain evidence="3 4">DSM 27208</strain>
    </source>
</reference>
<feature type="transmembrane region" description="Helical" evidence="2">
    <location>
        <begin position="407"/>
        <end position="424"/>
    </location>
</feature>
<dbReference type="AlphaFoldDB" id="A0A285NT49"/>
<proteinExistence type="predicted"/>
<dbReference type="InterPro" id="IPR013783">
    <property type="entry name" value="Ig-like_fold"/>
</dbReference>